<feature type="chain" id="PRO_5017539295" description="Apple domain-containing protein" evidence="1">
    <location>
        <begin position="17"/>
        <end position="720"/>
    </location>
</feature>
<keyword evidence="1" id="KW-0732">Signal</keyword>
<dbReference type="AlphaFoldDB" id="A0A3D8Q470"/>
<feature type="signal peptide" evidence="1">
    <location>
        <begin position="1"/>
        <end position="16"/>
    </location>
</feature>
<name>A0A3D8Q470_9HELO</name>
<sequence length="720" mass="75145">MRAALVLQALAACAAANPLVRRQDINFNLVDDTPDPTLASIAIGPTAEVVSYNLAAATASATVNPQAAIDRAAEKRDLSARAACDPNPTGAGFVPSPDSASAFLAAPTFAAIASAAPTPSGYTNTFTNLQGSVNAYGYLGYTTLTSYDTGKCATKCNAITGCVGINVFFERDPSVSPGTGCTDPASTTVIKCTFWGGYVAAENALNVGQYRSQFHVVIAGSNGYMSTKVPSLPGYTAQALGNYAINAPVDCNGKDTYMGVKLFTTSIFDVGLCAAACAATSAYDVAHPPATGSPDICSFFNTYLLSKNGVPQGQYCAMYTEPWSNTYAVNSGQNRGNDKYTVSYSFSYTNTSLPGTPVCPNDIAYLQSAGSDFCTSYIHYVAPTVTVGPTTTSVATIIASATTSTTETSTVTTVTTTTITGSANAQMKRDATSGAPSDYSIAVETIYASNPAKPTASALVKRSIATPASITGWPAASISAACSHVATGTVTVTTTALTTISTTSTTSSTVTVPTTVTSTVTSTFTVPGVLLASPTAIAGSIQGSPSYFDDEYFALTVPFPIGAYGSYSTSVSLSLNGRLCIGDDSGAYANRQLPDPYIPNTCILGYYDDLFIYEGTQQGIYYEVTGDIGSRKLVFEYYVSHYREASQYYHFTMSFYEATPGVTDVAYYSVSDFGASATVGAQRLDTNQNMQYEFNMNGAIYPGLTLKIDSTTGHFTAGSL</sequence>
<proteinExistence type="predicted"/>
<dbReference type="Proteomes" id="UP000256328">
    <property type="component" value="Unassembled WGS sequence"/>
</dbReference>
<comment type="caution">
    <text evidence="2">The sequence shown here is derived from an EMBL/GenBank/DDBJ whole genome shotgun (WGS) entry which is preliminary data.</text>
</comment>
<evidence type="ECO:0008006" key="4">
    <source>
        <dbReference type="Google" id="ProtNLM"/>
    </source>
</evidence>
<dbReference type="EMBL" id="PDLN01000026">
    <property type="protein sequence ID" value="RDW56507.1"/>
    <property type="molecule type" value="Genomic_DNA"/>
</dbReference>
<dbReference type="PANTHER" id="PTHR36578">
    <property type="entry name" value="CHROMOSOME 15, WHOLE GENOME SHOTGUN SEQUENCE"/>
    <property type="match status" value="1"/>
</dbReference>
<reference evidence="2 3" key="1">
    <citation type="journal article" date="2018" name="IMA Fungus">
        <title>IMA Genome-F 9: Draft genome sequence of Annulohypoxylon stygium, Aspergillus mulundensis, Berkeleyomyces basicola (syn. Thielaviopsis basicola), Ceratocystis smalleyi, two Cercospora beticola strains, Coleophoma cylindrospora, Fusarium fracticaudum, Phialophora cf. hyalina, and Morchella septimelata.</title>
        <authorList>
            <person name="Wingfield B.D."/>
            <person name="Bills G.F."/>
            <person name="Dong Y."/>
            <person name="Huang W."/>
            <person name="Nel W.J."/>
            <person name="Swalarsk-Parry B.S."/>
            <person name="Vaghefi N."/>
            <person name="Wilken P.M."/>
            <person name="An Z."/>
            <person name="de Beer Z.W."/>
            <person name="De Vos L."/>
            <person name="Chen L."/>
            <person name="Duong T.A."/>
            <person name="Gao Y."/>
            <person name="Hammerbacher A."/>
            <person name="Kikkert J.R."/>
            <person name="Li Y."/>
            <person name="Li H."/>
            <person name="Li K."/>
            <person name="Li Q."/>
            <person name="Liu X."/>
            <person name="Ma X."/>
            <person name="Naidoo K."/>
            <person name="Pethybridge S.J."/>
            <person name="Sun J."/>
            <person name="Steenkamp E.T."/>
            <person name="van der Nest M.A."/>
            <person name="van Wyk S."/>
            <person name="Wingfield M.J."/>
            <person name="Xiong C."/>
            <person name="Yue Q."/>
            <person name="Zhang X."/>
        </authorList>
    </citation>
    <scope>NUCLEOTIDE SEQUENCE [LARGE SCALE GENOMIC DNA]</scope>
    <source>
        <strain evidence="2 3">BP5796</strain>
    </source>
</reference>
<keyword evidence="3" id="KW-1185">Reference proteome</keyword>
<accession>A0A3D8Q470</accession>
<gene>
    <name evidence="2" type="ORF">BP5796_13148</name>
</gene>
<organism evidence="2 3">
    <name type="scientific">Coleophoma crateriformis</name>
    <dbReference type="NCBI Taxonomy" id="565419"/>
    <lineage>
        <taxon>Eukaryota</taxon>
        <taxon>Fungi</taxon>
        <taxon>Dikarya</taxon>
        <taxon>Ascomycota</taxon>
        <taxon>Pezizomycotina</taxon>
        <taxon>Leotiomycetes</taxon>
        <taxon>Helotiales</taxon>
        <taxon>Dermateaceae</taxon>
        <taxon>Coleophoma</taxon>
    </lineage>
</organism>
<evidence type="ECO:0000313" key="2">
    <source>
        <dbReference type="EMBL" id="RDW56507.1"/>
    </source>
</evidence>
<protein>
    <recommendedName>
        <fullName evidence="4">Apple domain-containing protein</fullName>
    </recommendedName>
</protein>
<dbReference type="PANTHER" id="PTHR36578:SF2">
    <property type="entry name" value="PA14 DOMAIN-CONTAINING PROTEIN"/>
    <property type="match status" value="1"/>
</dbReference>
<evidence type="ECO:0000256" key="1">
    <source>
        <dbReference type="SAM" id="SignalP"/>
    </source>
</evidence>
<dbReference type="OrthoDB" id="271448at2759"/>
<evidence type="ECO:0000313" key="3">
    <source>
        <dbReference type="Proteomes" id="UP000256328"/>
    </source>
</evidence>